<evidence type="ECO:0000256" key="2">
    <source>
        <dbReference type="ARBA" id="ARBA00004123"/>
    </source>
</evidence>
<dbReference type="InterPro" id="IPR017964">
    <property type="entry name" value="DNA-dir_DNA_pol_B_CS"/>
</dbReference>
<dbReference type="Gene3D" id="1.10.132.60">
    <property type="entry name" value="DNA polymerase family B, C-terminal domain"/>
    <property type="match status" value="1"/>
</dbReference>
<keyword evidence="4 20" id="KW-0004">4Fe-4S</keyword>
<comment type="subcellular location">
    <subcellularLocation>
        <location evidence="2 20">Nucleus</location>
    </subcellularLocation>
</comment>
<organism evidence="25 26">
    <name type="scientific">Fibroporia radiculosa</name>
    <dbReference type="NCBI Taxonomy" id="599839"/>
    <lineage>
        <taxon>Eukaryota</taxon>
        <taxon>Fungi</taxon>
        <taxon>Dikarya</taxon>
        <taxon>Basidiomycota</taxon>
        <taxon>Agaricomycotina</taxon>
        <taxon>Agaricomycetes</taxon>
        <taxon>Polyporales</taxon>
        <taxon>Fibroporiaceae</taxon>
        <taxon>Fibroporia</taxon>
    </lineage>
</organism>
<keyword evidence="15 20" id="KW-0238">DNA-binding</keyword>
<dbReference type="SUPFAM" id="SSF56672">
    <property type="entry name" value="DNA/RNA polymerases"/>
    <property type="match status" value="1"/>
</dbReference>
<dbReference type="Pfam" id="PF03104">
    <property type="entry name" value="DNA_pol_B_exo1"/>
    <property type="match status" value="1"/>
</dbReference>
<feature type="domain" description="C4-type zinc-finger of DNA polymerase delta" evidence="24">
    <location>
        <begin position="1055"/>
        <end position="1124"/>
    </location>
</feature>
<dbReference type="InterPro" id="IPR042087">
    <property type="entry name" value="DNA_pol_B_thumb"/>
</dbReference>
<dbReference type="HOGENOM" id="CLU_000203_4_0_1"/>
<keyword evidence="6 20" id="KW-0548">Nucleotidyltransferase</keyword>
<evidence type="ECO:0000259" key="23">
    <source>
        <dbReference type="Pfam" id="PF03104"/>
    </source>
</evidence>
<feature type="compositionally biased region" description="Polar residues" evidence="21">
    <location>
        <begin position="282"/>
        <end position="293"/>
    </location>
</feature>
<dbReference type="EC" id="2.7.7.7" evidence="20"/>
<evidence type="ECO:0000256" key="15">
    <source>
        <dbReference type="ARBA" id="ARBA00023125"/>
    </source>
</evidence>
<dbReference type="InParanoid" id="J7RW05"/>
<keyword evidence="14 20" id="KW-0411">Iron-sulfur</keyword>
<keyword evidence="11 20" id="KW-0862">Zinc</keyword>
<dbReference type="STRING" id="599839.J7RW05"/>
<dbReference type="GO" id="GO:0016035">
    <property type="term" value="C:zeta DNA polymerase complex"/>
    <property type="evidence" value="ECO:0007669"/>
    <property type="project" value="InterPro"/>
</dbReference>
<dbReference type="PANTHER" id="PTHR45812:SF1">
    <property type="entry name" value="DNA POLYMERASE ZETA CATALYTIC SUBUNIT"/>
    <property type="match status" value="1"/>
</dbReference>
<comment type="subunit">
    <text evidence="19">Forms DNA polymerase zeta with REV7.</text>
</comment>
<evidence type="ECO:0000256" key="3">
    <source>
        <dbReference type="ARBA" id="ARBA00005755"/>
    </source>
</evidence>
<comment type="catalytic activity">
    <reaction evidence="18 20">
        <text>DNA(n) + a 2'-deoxyribonucleoside 5'-triphosphate = DNA(n+1) + diphosphate</text>
        <dbReference type="Rhea" id="RHEA:22508"/>
        <dbReference type="Rhea" id="RHEA-COMP:17339"/>
        <dbReference type="Rhea" id="RHEA-COMP:17340"/>
        <dbReference type="ChEBI" id="CHEBI:33019"/>
        <dbReference type="ChEBI" id="CHEBI:61560"/>
        <dbReference type="ChEBI" id="CHEBI:173112"/>
        <dbReference type="EC" id="2.7.7.7"/>
    </reaction>
</comment>
<feature type="compositionally biased region" description="Polar residues" evidence="21">
    <location>
        <begin position="29"/>
        <end position="38"/>
    </location>
</feature>
<keyword evidence="7 20" id="KW-0235">DNA replication</keyword>
<protein>
    <recommendedName>
        <fullName evidence="20">DNA polymerase</fullName>
        <ecNumber evidence="20">2.7.7.7</ecNumber>
    </recommendedName>
</protein>
<keyword evidence="10 20" id="KW-0863">Zinc-finger</keyword>
<evidence type="ECO:0000256" key="9">
    <source>
        <dbReference type="ARBA" id="ARBA00022763"/>
    </source>
</evidence>
<dbReference type="Gene3D" id="3.90.1600.10">
    <property type="entry name" value="Palm domain of DNA polymerase"/>
    <property type="match status" value="1"/>
</dbReference>
<dbReference type="SUPFAM" id="SSF53098">
    <property type="entry name" value="Ribonuclease H-like"/>
    <property type="match status" value="1"/>
</dbReference>
<feature type="compositionally biased region" description="Basic and acidic residues" evidence="21">
    <location>
        <begin position="1"/>
        <end position="10"/>
    </location>
</feature>
<dbReference type="InterPro" id="IPR030559">
    <property type="entry name" value="PolZ_Rev3"/>
</dbReference>
<dbReference type="EMBL" id="HE797646">
    <property type="protein sequence ID" value="CCM07100.1"/>
    <property type="molecule type" value="Genomic_DNA"/>
</dbReference>
<dbReference type="GO" id="GO:0003887">
    <property type="term" value="F:DNA-directed DNA polymerase activity"/>
    <property type="evidence" value="ECO:0007669"/>
    <property type="project" value="UniProtKB-KW"/>
</dbReference>
<dbReference type="GO" id="GO:0008270">
    <property type="term" value="F:zinc ion binding"/>
    <property type="evidence" value="ECO:0007669"/>
    <property type="project" value="UniProtKB-KW"/>
</dbReference>
<feature type="compositionally biased region" description="Polar residues" evidence="21">
    <location>
        <begin position="11"/>
        <end position="20"/>
    </location>
</feature>
<feature type="region of interest" description="Disordered" evidence="21">
    <location>
        <begin position="1"/>
        <end position="47"/>
    </location>
</feature>
<evidence type="ECO:0000256" key="13">
    <source>
        <dbReference type="ARBA" id="ARBA00023004"/>
    </source>
</evidence>
<evidence type="ECO:0000256" key="5">
    <source>
        <dbReference type="ARBA" id="ARBA00022679"/>
    </source>
</evidence>
<dbReference type="PANTHER" id="PTHR45812">
    <property type="entry name" value="DNA POLYMERASE ZETA CATALYTIC SUBUNIT"/>
    <property type="match status" value="1"/>
</dbReference>
<dbReference type="FunFam" id="3.30.420.10:FF:000024">
    <property type="entry name" value="DNA polymerase zeta catalytic subunit"/>
    <property type="match status" value="1"/>
</dbReference>
<dbReference type="Proteomes" id="UP000006352">
    <property type="component" value="Unassembled WGS sequence"/>
</dbReference>
<dbReference type="Pfam" id="PF00136">
    <property type="entry name" value="DNA_pol_B"/>
    <property type="match status" value="1"/>
</dbReference>
<evidence type="ECO:0000256" key="20">
    <source>
        <dbReference type="RuleBase" id="RU000442"/>
    </source>
</evidence>
<dbReference type="InterPro" id="IPR012337">
    <property type="entry name" value="RNaseH-like_sf"/>
</dbReference>
<feature type="domain" description="DNA-directed DNA polymerase family B exonuclease" evidence="23">
    <location>
        <begin position="313"/>
        <end position="483"/>
    </location>
</feature>
<sequence>MSNRYPDRRSTSVATESLPQTPKKRRGTSTHVNFSPFTPTKRGLGDPDVFSPIRPTRLANFAAANLTPSLSHVDDHLIKGHHCTPSVESTHPIELQKSVDQYKHVRILSGDEERPSKRRKLGALIARFDDPLFPSSVPRSSSSYRTQTQMITPASLASRSHEYVYAQQPPSTSQLLNSIEEYGIPNKIYTDPYYSSASDVPDRPREYAGLVFNLKGGESLSNLEEWAPQSGNINDSGSAIGAPLDDTDVYGWEYASSPPTPQQIRRWLMVHPIAMSQDKPRQPSQIQGPTQANPYGLVNTPAKTSKLPMREHLHMSVLSLEIFAPSREKLLPNPDEDEIMAVFYSYQDSAGPQSAQDGTFSCERGIVAVESDCMNARRIRDHKIEFVPSELDLLNRVIDLVIEIDPDIVVGWEIQASSWGYLNARAESYGLDLGDQISRAFGRRTGSGSDQWGMRTTSTFKVIGRHVLNVWRIIRAEHNFTSHAFEHVVFQLLRRRTPWYSCETLTKWYRSTSPYHTSDLLRYFSNRVVMVLEVLDVAEVVTKNAEFARVFGVDFFSVLSRGSQFKVESFMFRIAKPESFVLLSPSKQDVGKQNAAECMPLIMEPLSAFYNSPLVVLDFQSLYPSVMIAYNYCYSTCLGRVTDFKGQNKFGVTDLHQPAGLLETLQEHMHVAPNGMVYVNQDVRKGLLGRMLTELLDTRVMVKQAMKGAKDDKALRRILDARQLGLKFIANVTYGYTSATFSGRMPAVEIADSIVQSGRETLEKAIRVINSTKKWGAKVVYGDTDSLFIYLRGKTKEQAFRIGQDMAETVTSMNPAPVKLKFEKVYLPCVLMAKKRYVGFKFESPDDSEPTFDAKGIETVRRDGIPAQQKMTETCLKILFRTQDLSKVKKYCYESWTRILENRVSPHDFIFAKEVKMGTYSDKVPPPPGVTVAARRTTNDPMDEPQYGERVPYVIMRGDPDTRLVDRAVSPGELIDNSQKQLDAVYYISRVLIPPLERIFNLVGADVRSWYDDMPKALRADQPLDPISLSPRRVKKYTAATNAFKIEEHFLSSHCINCRALTLEGLCDDCRADPITTISGLLSRLRVAEDRLRDVQLICSSCCGTAPGEPVRCESLDCPWLFERKKVEGKAERLTIIGDLVEELEDTGTNTDKDNSCVSNSDDI</sequence>
<evidence type="ECO:0000256" key="19">
    <source>
        <dbReference type="ARBA" id="ARBA00066055"/>
    </source>
</evidence>
<dbReference type="GO" id="GO:0051539">
    <property type="term" value="F:4 iron, 4 sulfur cluster binding"/>
    <property type="evidence" value="ECO:0007669"/>
    <property type="project" value="UniProtKB-KW"/>
</dbReference>
<evidence type="ECO:0000256" key="14">
    <source>
        <dbReference type="ARBA" id="ARBA00023014"/>
    </source>
</evidence>
<evidence type="ECO:0000256" key="6">
    <source>
        <dbReference type="ARBA" id="ARBA00022695"/>
    </source>
</evidence>
<dbReference type="OrthoDB" id="2414538at2759"/>
<dbReference type="FunFam" id="1.10.287.690:FF:000002">
    <property type="entry name" value="DNA polymerase zeta"/>
    <property type="match status" value="1"/>
</dbReference>
<dbReference type="AlphaFoldDB" id="J7RW05"/>
<evidence type="ECO:0000256" key="11">
    <source>
        <dbReference type="ARBA" id="ARBA00022833"/>
    </source>
</evidence>
<dbReference type="FunCoup" id="J7RW05">
    <property type="interactions" value="325"/>
</dbReference>
<comment type="cofactor">
    <cofactor evidence="1 20">
        <name>[4Fe-4S] cluster</name>
        <dbReference type="ChEBI" id="CHEBI:49883"/>
    </cofactor>
</comment>
<evidence type="ECO:0000256" key="17">
    <source>
        <dbReference type="ARBA" id="ARBA00023242"/>
    </source>
</evidence>
<keyword evidence="16" id="KW-0234">DNA repair</keyword>
<dbReference type="Pfam" id="PF14260">
    <property type="entry name" value="zf-C4pol"/>
    <property type="match status" value="1"/>
</dbReference>
<reference evidence="25 26" key="1">
    <citation type="journal article" date="2012" name="Appl. Environ. Microbiol.">
        <title>Short-read sequencing for genomic analysis of the brown rot fungus Fibroporia radiculosa.</title>
        <authorList>
            <person name="Tang J.D."/>
            <person name="Perkins A.D."/>
            <person name="Sonstegard T.S."/>
            <person name="Schroeder S.G."/>
            <person name="Burgess S.C."/>
            <person name="Diehl S.V."/>
        </authorList>
    </citation>
    <scope>NUCLEOTIDE SEQUENCE [LARGE SCALE GENOMIC DNA]</scope>
    <source>
        <strain evidence="25 26">TFFH 294</strain>
    </source>
</reference>
<gene>
    <name evidence="25" type="ORF">FIBRA_09427</name>
</gene>
<evidence type="ECO:0000256" key="10">
    <source>
        <dbReference type="ARBA" id="ARBA00022771"/>
    </source>
</evidence>
<evidence type="ECO:0000259" key="24">
    <source>
        <dbReference type="Pfam" id="PF14260"/>
    </source>
</evidence>
<evidence type="ECO:0000256" key="4">
    <source>
        <dbReference type="ARBA" id="ARBA00022485"/>
    </source>
</evidence>
<keyword evidence="9" id="KW-0227">DNA damage</keyword>
<dbReference type="GO" id="GO:0003677">
    <property type="term" value="F:DNA binding"/>
    <property type="evidence" value="ECO:0007669"/>
    <property type="project" value="UniProtKB-KW"/>
</dbReference>
<evidence type="ECO:0000313" key="26">
    <source>
        <dbReference type="Proteomes" id="UP000006352"/>
    </source>
</evidence>
<dbReference type="InterPro" id="IPR006133">
    <property type="entry name" value="DNA-dir_DNA_pol_B_exonuc"/>
</dbReference>
<dbReference type="InterPro" id="IPR006172">
    <property type="entry name" value="DNA-dir_DNA_pol_B"/>
</dbReference>
<keyword evidence="8 20" id="KW-0479">Metal-binding</keyword>
<proteinExistence type="inferred from homology"/>
<feature type="region of interest" description="Disordered" evidence="21">
    <location>
        <begin position="926"/>
        <end position="946"/>
    </location>
</feature>
<evidence type="ECO:0000256" key="16">
    <source>
        <dbReference type="ARBA" id="ARBA00023204"/>
    </source>
</evidence>
<dbReference type="PROSITE" id="PS00116">
    <property type="entry name" value="DNA_POLYMERASE_B"/>
    <property type="match status" value="1"/>
</dbReference>
<comment type="similarity">
    <text evidence="3 20">Belongs to the DNA polymerase type-B family.</text>
</comment>
<dbReference type="SMART" id="SM00486">
    <property type="entry name" value="POLBc"/>
    <property type="match status" value="1"/>
</dbReference>
<dbReference type="InterPro" id="IPR036397">
    <property type="entry name" value="RNaseH_sf"/>
</dbReference>
<keyword evidence="5 20" id="KW-0808">Transferase</keyword>
<keyword evidence="26" id="KW-1185">Reference proteome</keyword>
<keyword evidence="12 20" id="KW-0239">DNA-directed DNA polymerase</keyword>
<evidence type="ECO:0000256" key="8">
    <source>
        <dbReference type="ARBA" id="ARBA00022723"/>
    </source>
</evidence>
<dbReference type="CDD" id="cd05778">
    <property type="entry name" value="DNA_polB_zeta_exo"/>
    <property type="match status" value="1"/>
</dbReference>
<feature type="region of interest" description="Disordered" evidence="21">
    <location>
        <begin position="278"/>
        <end position="297"/>
    </location>
</feature>
<dbReference type="GO" id="GO:0000166">
    <property type="term" value="F:nucleotide binding"/>
    <property type="evidence" value="ECO:0007669"/>
    <property type="project" value="InterPro"/>
</dbReference>
<evidence type="ECO:0000256" key="18">
    <source>
        <dbReference type="ARBA" id="ARBA00049244"/>
    </source>
</evidence>
<evidence type="ECO:0000259" key="22">
    <source>
        <dbReference type="Pfam" id="PF00136"/>
    </source>
</evidence>
<dbReference type="InterPro" id="IPR006134">
    <property type="entry name" value="DNA-dir_DNA_pol_B_multi_dom"/>
</dbReference>
<evidence type="ECO:0000256" key="21">
    <source>
        <dbReference type="SAM" id="MobiDB-lite"/>
    </source>
</evidence>
<name>J7RW05_9APHY</name>
<dbReference type="GO" id="GO:0000724">
    <property type="term" value="P:double-strand break repair via homologous recombination"/>
    <property type="evidence" value="ECO:0007669"/>
    <property type="project" value="TreeGrafter"/>
</dbReference>
<dbReference type="PRINTS" id="PR00106">
    <property type="entry name" value="DNAPOLB"/>
</dbReference>
<dbReference type="GO" id="GO:0042276">
    <property type="term" value="P:error-prone translesion synthesis"/>
    <property type="evidence" value="ECO:0007669"/>
    <property type="project" value="TreeGrafter"/>
</dbReference>
<evidence type="ECO:0000256" key="7">
    <source>
        <dbReference type="ARBA" id="ARBA00022705"/>
    </source>
</evidence>
<evidence type="ECO:0000313" key="25">
    <source>
        <dbReference type="EMBL" id="CCM07100.1"/>
    </source>
</evidence>
<feature type="domain" description="DNA-directed DNA polymerase family B multifunctional" evidence="22">
    <location>
        <begin position="555"/>
        <end position="1001"/>
    </location>
</feature>
<dbReference type="Gene3D" id="3.30.420.10">
    <property type="entry name" value="Ribonuclease H-like superfamily/Ribonuclease H"/>
    <property type="match status" value="1"/>
</dbReference>
<evidence type="ECO:0000256" key="12">
    <source>
        <dbReference type="ARBA" id="ARBA00022932"/>
    </source>
</evidence>
<keyword evidence="17 20" id="KW-0539">Nucleus</keyword>
<dbReference type="CDD" id="cd05534">
    <property type="entry name" value="POLBc_zeta"/>
    <property type="match status" value="1"/>
</dbReference>
<dbReference type="FunFam" id="1.10.132.60:FF:000007">
    <property type="entry name" value="DNA polymerase"/>
    <property type="match status" value="1"/>
</dbReference>
<dbReference type="InterPro" id="IPR025687">
    <property type="entry name" value="Znf-C4pol"/>
</dbReference>
<dbReference type="Gene3D" id="1.10.287.690">
    <property type="entry name" value="Helix hairpin bin"/>
    <property type="match status" value="1"/>
</dbReference>
<dbReference type="InterPro" id="IPR043502">
    <property type="entry name" value="DNA/RNA_pol_sf"/>
</dbReference>
<evidence type="ECO:0000256" key="1">
    <source>
        <dbReference type="ARBA" id="ARBA00001966"/>
    </source>
</evidence>
<keyword evidence="13 20" id="KW-0408">Iron</keyword>
<accession>J7RW05</accession>
<dbReference type="RefSeq" id="XP_012177121.1">
    <property type="nucleotide sequence ID" value="XM_012321731.1"/>
</dbReference>
<dbReference type="GO" id="GO:0005634">
    <property type="term" value="C:nucleus"/>
    <property type="evidence" value="ECO:0007669"/>
    <property type="project" value="UniProtKB-SubCell"/>
</dbReference>
<dbReference type="InterPro" id="IPR023211">
    <property type="entry name" value="DNA_pol_palm_dom_sf"/>
</dbReference>
<dbReference type="GO" id="GO:0006260">
    <property type="term" value="P:DNA replication"/>
    <property type="evidence" value="ECO:0007669"/>
    <property type="project" value="UniProtKB-KW"/>
</dbReference>
<dbReference type="GeneID" id="24102000"/>